<name>G8ZNL4_TORDE</name>
<dbReference type="GO" id="GO:0008649">
    <property type="term" value="F:rRNA methyltransferase activity"/>
    <property type="evidence" value="ECO:0007669"/>
    <property type="project" value="TreeGrafter"/>
</dbReference>
<gene>
    <name evidence="3" type="primary">TDEL0B00790</name>
    <name evidence="3" type="ORF">TDEL_0B00790</name>
</gene>
<dbReference type="HOGENOM" id="CLU_022771_1_1_1"/>
<dbReference type="GO" id="GO:0000494">
    <property type="term" value="P:box C/D sno(s)RNA 3'-end processing"/>
    <property type="evidence" value="ECO:0007669"/>
    <property type="project" value="TreeGrafter"/>
</dbReference>
<dbReference type="InParanoid" id="G8ZNL4"/>
<organism evidence="3 4">
    <name type="scientific">Torulaspora delbrueckii</name>
    <name type="common">Yeast</name>
    <name type="synonym">Candida colliculosa</name>
    <dbReference type="NCBI Taxonomy" id="4950"/>
    <lineage>
        <taxon>Eukaryota</taxon>
        <taxon>Fungi</taxon>
        <taxon>Dikarya</taxon>
        <taxon>Ascomycota</taxon>
        <taxon>Saccharomycotina</taxon>
        <taxon>Saccharomycetes</taxon>
        <taxon>Saccharomycetales</taxon>
        <taxon>Saccharomycetaceae</taxon>
        <taxon>Torulaspora</taxon>
    </lineage>
</organism>
<dbReference type="OrthoDB" id="5596992at2759"/>
<dbReference type="FunCoup" id="G8ZNL4">
    <property type="interactions" value="37"/>
</dbReference>
<dbReference type="RefSeq" id="XP_003679419.1">
    <property type="nucleotide sequence ID" value="XM_003679371.1"/>
</dbReference>
<dbReference type="KEGG" id="tdl:TDEL_0B00790"/>
<accession>G8ZNL4</accession>
<dbReference type="InterPro" id="IPR018812">
    <property type="entry name" value="SAK_HAD"/>
</dbReference>
<evidence type="ECO:0000259" key="1">
    <source>
        <dbReference type="Pfam" id="PF10307"/>
    </source>
</evidence>
<dbReference type="PANTHER" id="PTHR10335">
    <property type="entry name" value="RRNA 2-O-METHYLTRANSFERASE FIBRILLARIN"/>
    <property type="match status" value="1"/>
</dbReference>
<evidence type="ECO:0000313" key="3">
    <source>
        <dbReference type="EMBL" id="CCE90208.1"/>
    </source>
</evidence>
<proteinExistence type="predicted"/>
<evidence type="ECO:0008006" key="5">
    <source>
        <dbReference type="Google" id="ProtNLM"/>
    </source>
</evidence>
<dbReference type="EMBL" id="HE616743">
    <property type="protein sequence ID" value="CCE90208.1"/>
    <property type="molecule type" value="Genomic_DNA"/>
</dbReference>
<reference evidence="3 4" key="1">
    <citation type="journal article" date="2011" name="Proc. Natl. Acad. Sci. U.S.A.">
        <title>Evolutionary erosion of yeast sex chromosomes by mating-type switching accidents.</title>
        <authorList>
            <person name="Gordon J.L."/>
            <person name="Armisen D."/>
            <person name="Proux-Wera E."/>
            <person name="Oheigeartaigh S.S."/>
            <person name="Byrne K.P."/>
            <person name="Wolfe K.H."/>
        </authorList>
    </citation>
    <scope>NUCLEOTIDE SEQUENCE [LARGE SCALE GENOMIC DNA]</scope>
    <source>
        <strain evidence="4">ATCC 10662 / CBS 1146 / NBRC 0425 / NCYC 2629 / NRRL Y-866</strain>
    </source>
</reference>
<feature type="domain" description="YMR265C-like C-terminal" evidence="2">
    <location>
        <begin position="233"/>
        <end position="403"/>
    </location>
</feature>
<evidence type="ECO:0000313" key="4">
    <source>
        <dbReference type="Proteomes" id="UP000005627"/>
    </source>
</evidence>
<evidence type="ECO:0000259" key="2">
    <source>
        <dbReference type="Pfam" id="PF25108"/>
    </source>
</evidence>
<dbReference type="GO" id="GO:0003723">
    <property type="term" value="F:RNA binding"/>
    <property type="evidence" value="ECO:0007669"/>
    <property type="project" value="TreeGrafter"/>
</dbReference>
<dbReference type="AlphaFoldDB" id="G8ZNL4"/>
<dbReference type="PANTHER" id="PTHR10335:SF26">
    <property type="entry name" value="AER281CP"/>
    <property type="match status" value="1"/>
</dbReference>
<dbReference type="Proteomes" id="UP000005627">
    <property type="component" value="Chromosome 2"/>
</dbReference>
<keyword evidence="4" id="KW-1185">Reference proteome</keyword>
<dbReference type="GO" id="GO:0031428">
    <property type="term" value="C:box C/D methylation guide snoRNP complex"/>
    <property type="evidence" value="ECO:0007669"/>
    <property type="project" value="TreeGrafter"/>
</dbReference>
<dbReference type="InterPro" id="IPR056904">
    <property type="entry name" value="YMR265C_C"/>
</dbReference>
<sequence>MEMADHGPLHKWNSCPDLLNVPKVPIESLKKLHVYDFDNTLYCSPHPNKQLYTKKLYDRLYNSSSLLNGGWWSEPCFLEQSFTNMINSSEEERAKYWNIDMLELARKSEQDPQAISIVLTGRKEVYFASMFSKMFLELDDLTFNAVCLKRANCGSSTAEYKISLITDFLDHYPSLNELIIYDDRPQQIKVFERAFSNSQVVHVQPQFKMLEVSDECRLVKEIFERYHMANSLVWTPPTCGFIVDRTTYRTLINWTFRFFKKKYKMSLLPHYPMYIPLAADTNDEIARIWSNNNPQVMKSPSSTKEICDRFHSQQNLQGNCAIKFNVIEIGYRTSEKYRRTLEIYYKVEASDSNRYVSPSPTTLMAISTETTLPKGRTELNSLRWVSLDRPIKLKTVLGHFARLTTTD</sequence>
<dbReference type="GO" id="GO:1990259">
    <property type="term" value="F:histone H2AQ104 methyltransferase activity"/>
    <property type="evidence" value="ECO:0007669"/>
    <property type="project" value="TreeGrafter"/>
</dbReference>
<dbReference type="GeneID" id="11503418"/>
<dbReference type="eggNOG" id="ENOG502S30I">
    <property type="taxonomic scope" value="Eukaryota"/>
</dbReference>
<feature type="domain" description="Swiss Army Knife RNA repair protein HAD" evidence="1">
    <location>
        <begin position="44"/>
        <end position="226"/>
    </location>
</feature>
<dbReference type="Pfam" id="PF25108">
    <property type="entry name" value="YMR265C_C"/>
    <property type="match status" value="1"/>
</dbReference>
<dbReference type="Pfam" id="PF10307">
    <property type="entry name" value="HAD_SAK_1"/>
    <property type="match status" value="1"/>
</dbReference>
<dbReference type="GO" id="GO:0032040">
    <property type="term" value="C:small-subunit processome"/>
    <property type="evidence" value="ECO:0007669"/>
    <property type="project" value="TreeGrafter"/>
</dbReference>
<protein>
    <recommendedName>
        <fullName evidence="5">Swiss Army Knife RNA repair protein HAD domain-containing protein</fullName>
    </recommendedName>
</protein>